<reference evidence="2 3" key="1">
    <citation type="submission" date="2014-11" db="EMBL/GenBank/DDBJ databases">
        <authorList>
            <person name="Zhu J."/>
            <person name="Qi W."/>
            <person name="Song R."/>
        </authorList>
    </citation>
    <scope>NUCLEOTIDE SEQUENCE [LARGE SCALE GENOMIC DNA]</scope>
</reference>
<organism evidence="2 3">
    <name type="scientific">Vitrella brassicaformis (strain CCMP3155)</name>
    <dbReference type="NCBI Taxonomy" id="1169540"/>
    <lineage>
        <taxon>Eukaryota</taxon>
        <taxon>Sar</taxon>
        <taxon>Alveolata</taxon>
        <taxon>Colpodellida</taxon>
        <taxon>Vitrellaceae</taxon>
        <taxon>Vitrella</taxon>
    </lineage>
</organism>
<accession>A0A0G4GKJ8</accession>
<feature type="compositionally biased region" description="Low complexity" evidence="1">
    <location>
        <begin position="157"/>
        <end position="174"/>
    </location>
</feature>
<protein>
    <submittedName>
        <fullName evidence="2">Uncharacterized protein</fullName>
    </submittedName>
</protein>
<dbReference type="Proteomes" id="UP000041254">
    <property type="component" value="Unassembled WGS sequence"/>
</dbReference>
<dbReference type="InParanoid" id="A0A0G4GKJ8"/>
<gene>
    <name evidence="2" type="ORF">Vbra_18132</name>
</gene>
<evidence type="ECO:0000313" key="2">
    <source>
        <dbReference type="EMBL" id="CEM30553.1"/>
    </source>
</evidence>
<evidence type="ECO:0000256" key="1">
    <source>
        <dbReference type="SAM" id="MobiDB-lite"/>
    </source>
</evidence>
<dbReference type="VEuPathDB" id="CryptoDB:Vbra_18132"/>
<evidence type="ECO:0000313" key="3">
    <source>
        <dbReference type="Proteomes" id="UP000041254"/>
    </source>
</evidence>
<proteinExistence type="predicted"/>
<name>A0A0G4GKJ8_VITBC</name>
<sequence>MCGWHIAGVTVVVSTVDRVGQMDSSHDAPAPSRGGRGDLLDGSLRDVIGGIQSHNLAHGDELVQSSTNNNKRRMGVEVEAGSAVGQNETDNNKDHSEPVPADDGAKRRRVDISAAAAAAAGDDDGHSGGGSVGAGSSQQQHQGGGNSLSASLTAPMQQPNQQPKQQPNQQQQQQHPVWDLFGAAQLRQLLSQWTTDHSLRTQAGLRWAANGQQLLTFYQRHIGVADLLAALCVTEEGGWDEIGEVIELAGQCRYCLLPVRLTADDLHQFPNKTAYLASPRVLAQLKMVGRHIDFGNGVRFQLFRHQGNTLRAVKDEDGFELTIDPPLPAGHLYQQHRQQHDPPVQSSIDCRPNDGWGLFDARHYSSVSSFVKVIIINHVRATGQRNHTSRPIPRHADNNRLGILLTQSSHRPVARCTTTTSYRSPGQRHLVLTDATHSFVACIKITGLDRNTVGVSIFTTEAPVCVGDAFKDRFPATTRLARAVLWEVIAAMIFGQ</sequence>
<dbReference type="PhylomeDB" id="A0A0G4GKJ8"/>
<feature type="region of interest" description="Disordered" evidence="1">
    <location>
        <begin position="21"/>
        <end position="40"/>
    </location>
</feature>
<feature type="region of interest" description="Disordered" evidence="1">
    <location>
        <begin position="82"/>
        <end position="175"/>
    </location>
</feature>
<keyword evidence="3" id="KW-1185">Reference proteome</keyword>
<dbReference type="EMBL" id="CDMY01000698">
    <property type="protein sequence ID" value="CEM30553.1"/>
    <property type="molecule type" value="Genomic_DNA"/>
</dbReference>
<feature type="compositionally biased region" description="Polar residues" evidence="1">
    <location>
        <begin position="147"/>
        <end position="156"/>
    </location>
</feature>
<dbReference type="AlphaFoldDB" id="A0A0G4GKJ8"/>